<dbReference type="Gene3D" id="3.30.450.40">
    <property type="match status" value="1"/>
</dbReference>
<accession>X0ST17</accession>
<protein>
    <recommendedName>
        <fullName evidence="2">GAF domain-containing protein</fullName>
    </recommendedName>
</protein>
<name>X0ST17_9ZZZZ</name>
<evidence type="ECO:0000313" key="1">
    <source>
        <dbReference type="EMBL" id="GAF79057.1"/>
    </source>
</evidence>
<evidence type="ECO:0008006" key="2">
    <source>
        <dbReference type="Google" id="ProtNLM"/>
    </source>
</evidence>
<gene>
    <name evidence="1" type="ORF">S01H1_13829</name>
</gene>
<dbReference type="InterPro" id="IPR029016">
    <property type="entry name" value="GAF-like_dom_sf"/>
</dbReference>
<feature type="non-terminal residue" evidence="1">
    <location>
        <position position="232"/>
    </location>
</feature>
<proteinExistence type="predicted"/>
<dbReference type="SUPFAM" id="SSF55781">
    <property type="entry name" value="GAF domain-like"/>
    <property type="match status" value="1"/>
</dbReference>
<sequence length="232" mass="25878">MNTDAQVQQTAEAIRRLVNEIADLATADVPRQAFFSAFLTRAVRAIDAAGGAVWIGRNGRFNLIADVDLESSQFSANANQRDGIRAALRWVAEHGRSLIIAPMGPDWMDDQDTAGIPNHTPMPFFYVPIRAADKVVGTVQVWQRPGRDPKSYRGFVEFLIAVTQHAESYLESRRLESVVRERQRLEHLLLLTERVGAAESSQELGLQLVSLGRELVTAERLTLLACRGRQCR</sequence>
<comment type="caution">
    <text evidence="1">The sequence shown here is derived from an EMBL/GenBank/DDBJ whole genome shotgun (WGS) entry which is preliminary data.</text>
</comment>
<dbReference type="AlphaFoldDB" id="X0ST17"/>
<dbReference type="EMBL" id="BARS01007153">
    <property type="protein sequence ID" value="GAF79057.1"/>
    <property type="molecule type" value="Genomic_DNA"/>
</dbReference>
<organism evidence="1">
    <name type="scientific">marine sediment metagenome</name>
    <dbReference type="NCBI Taxonomy" id="412755"/>
    <lineage>
        <taxon>unclassified sequences</taxon>
        <taxon>metagenomes</taxon>
        <taxon>ecological metagenomes</taxon>
    </lineage>
</organism>
<reference evidence="1" key="1">
    <citation type="journal article" date="2014" name="Front. Microbiol.">
        <title>High frequency of phylogenetically diverse reductive dehalogenase-homologous genes in deep subseafloor sedimentary metagenomes.</title>
        <authorList>
            <person name="Kawai M."/>
            <person name="Futagami T."/>
            <person name="Toyoda A."/>
            <person name="Takaki Y."/>
            <person name="Nishi S."/>
            <person name="Hori S."/>
            <person name="Arai W."/>
            <person name="Tsubouchi T."/>
            <person name="Morono Y."/>
            <person name="Uchiyama I."/>
            <person name="Ito T."/>
            <person name="Fujiyama A."/>
            <person name="Inagaki F."/>
            <person name="Takami H."/>
        </authorList>
    </citation>
    <scope>NUCLEOTIDE SEQUENCE</scope>
    <source>
        <strain evidence="1">Expedition CK06-06</strain>
    </source>
</reference>